<evidence type="ECO:0000256" key="4">
    <source>
        <dbReference type="RuleBase" id="RU003744"/>
    </source>
</evidence>
<dbReference type="KEGG" id="sse:Ssed_3760"/>
<dbReference type="SMART" id="SM00062">
    <property type="entry name" value="PBPb"/>
    <property type="match status" value="1"/>
</dbReference>
<evidence type="ECO:0000313" key="6">
    <source>
        <dbReference type="EMBL" id="ABV38364.1"/>
    </source>
</evidence>
<comment type="subcellular location">
    <subcellularLocation>
        <location evidence="1">Cell envelope</location>
    </subcellularLocation>
</comment>
<evidence type="ECO:0000256" key="1">
    <source>
        <dbReference type="ARBA" id="ARBA00004196"/>
    </source>
</evidence>
<dbReference type="Pfam" id="PF00497">
    <property type="entry name" value="SBP_bac_3"/>
    <property type="match status" value="1"/>
</dbReference>
<evidence type="ECO:0000259" key="5">
    <source>
        <dbReference type="SMART" id="SM00062"/>
    </source>
</evidence>
<dbReference type="InterPro" id="IPR001638">
    <property type="entry name" value="Solute-binding_3/MltF_N"/>
</dbReference>
<evidence type="ECO:0000256" key="3">
    <source>
        <dbReference type="ARBA" id="ARBA00022729"/>
    </source>
</evidence>
<evidence type="ECO:0000313" key="7">
    <source>
        <dbReference type="Proteomes" id="UP000002015"/>
    </source>
</evidence>
<dbReference type="STRING" id="425104.Ssed_3760"/>
<dbReference type="Proteomes" id="UP000002015">
    <property type="component" value="Chromosome"/>
</dbReference>
<dbReference type="PROSITE" id="PS01039">
    <property type="entry name" value="SBP_BACTERIAL_3"/>
    <property type="match status" value="1"/>
</dbReference>
<feature type="domain" description="Solute-binding protein family 3/N-terminal" evidence="5">
    <location>
        <begin position="28"/>
        <end position="245"/>
    </location>
</feature>
<accession>A8FZU1</accession>
<gene>
    <name evidence="6" type="ordered locus">Ssed_3760</name>
</gene>
<dbReference type="GO" id="GO:0030313">
    <property type="term" value="C:cell envelope"/>
    <property type="evidence" value="ECO:0007669"/>
    <property type="project" value="UniProtKB-SubCell"/>
</dbReference>
<reference evidence="6 7" key="1">
    <citation type="submission" date="2007-08" db="EMBL/GenBank/DDBJ databases">
        <title>Complete sequence of Shewanella sediminis HAW-EB3.</title>
        <authorList>
            <consortium name="US DOE Joint Genome Institute"/>
            <person name="Copeland A."/>
            <person name="Lucas S."/>
            <person name="Lapidus A."/>
            <person name="Barry K."/>
            <person name="Glavina del Rio T."/>
            <person name="Dalin E."/>
            <person name="Tice H."/>
            <person name="Pitluck S."/>
            <person name="Chertkov O."/>
            <person name="Brettin T."/>
            <person name="Bruce D."/>
            <person name="Detter J.C."/>
            <person name="Han C."/>
            <person name="Schmutz J."/>
            <person name="Larimer F."/>
            <person name="Land M."/>
            <person name="Hauser L."/>
            <person name="Kyrpides N."/>
            <person name="Kim E."/>
            <person name="Zhao J.-S."/>
            <person name="Richardson P."/>
        </authorList>
    </citation>
    <scope>NUCLEOTIDE SEQUENCE [LARGE SCALE GENOMIC DNA]</scope>
    <source>
        <strain evidence="6 7">HAW-EB3</strain>
    </source>
</reference>
<keyword evidence="7" id="KW-1185">Reference proteome</keyword>
<dbReference type="AlphaFoldDB" id="A8FZU1"/>
<dbReference type="PANTHER" id="PTHR35936">
    <property type="entry name" value="MEMBRANE-BOUND LYTIC MUREIN TRANSGLYCOSYLASE F"/>
    <property type="match status" value="1"/>
</dbReference>
<sequence precursor="true">MKKSILCLGSLGLAGVLMLTGCGKSDDVLVVGTNASFPPFEYVGGVSGDEIKGFDIDLARQIAKDAGKTLKVENMKFDSLIVALNAGKVDLIASGMTITAERQASVNFSDPYYEATQVVLVNRDNTSIKSVDDLKGKHIAVQLGSTGDIMAKSYSQEVTAFNTGFEAIMELKNAKVDLVLFDSEPAASFLDKNPGLKMVELDFDPEFYGFAVTKEKVELLHSINSTLTTMKHNGEYDALVAKHMK</sequence>
<dbReference type="PANTHER" id="PTHR35936:SF38">
    <property type="entry name" value="GLUTAMINE-BINDING PERIPLASMIC PROTEIN"/>
    <property type="match status" value="1"/>
</dbReference>
<dbReference type="RefSeq" id="WP_012144094.1">
    <property type="nucleotide sequence ID" value="NC_009831.1"/>
</dbReference>
<name>A8FZU1_SHESH</name>
<dbReference type="EMBL" id="CP000821">
    <property type="protein sequence ID" value="ABV38364.1"/>
    <property type="molecule type" value="Genomic_DNA"/>
</dbReference>
<dbReference type="eggNOG" id="COG0834">
    <property type="taxonomic scope" value="Bacteria"/>
</dbReference>
<dbReference type="PROSITE" id="PS51257">
    <property type="entry name" value="PROKAR_LIPOPROTEIN"/>
    <property type="match status" value="1"/>
</dbReference>
<dbReference type="SUPFAM" id="SSF53850">
    <property type="entry name" value="Periplasmic binding protein-like II"/>
    <property type="match status" value="1"/>
</dbReference>
<dbReference type="InterPro" id="IPR018313">
    <property type="entry name" value="SBP_3_CS"/>
</dbReference>
<organism evidence="6 7">
    <name type="scientific">Shewanella sediminis (strain HAW-EB3)</name>
    <dbReference type="NCBI Taxonomy" id="425104"/>
    <lineage>
        <taxon>Bacteria</taxon>
        <taxon>Pseudomonadati</taxon>
        <taxon>Pseudomonadota</taxon>
        <taxon>Gammaproteobacteria</taxon>
        <taxon>Alteromonadales</taxon>
        <taxon>Shewanellaceae</taxon>
        <taxon>Shewanella</taxon>
    </lineage>
</organism>
<protein>
    <submittedName>
        <fullName evidence="6">Extracellular solute-binding protein, family 3</fullName>
    </submittedName>
</protein>
<proteinExistence type="inferred from homology"/>
<dbReference type="OrthoDB" id="9768183at2"/>
<comment type="similarity">
    <text evidence="2 4">Belongs to the bacterial solute-binding protein 3 family.</text>
</comment>
<keyword evidence="3" id="KW-0732">Signal</keyword>
<dbReference type="Gene3D" id="3.40.190.10">
    <property type="entry name" value="Periplasmic binding protein-like II"/>
    <property type="match status" value="2"/>
</dbReference>
<evidence type="ECO:0000256" key="2">
    <source>
        <dbReference type="ARBA" id="ARBA00010333"/>
    </source>
</evidence>
<dbReference type="HOGENOM" id="CLU_019602_18_2_6"/>
<dbReference type="CDD" id="cd13624">
    <property type="entry name" value="PBP2_Arg_Lys_His"/>
    <property type="match status" value="1"/>
</dbReference>